<sequence>MQDKFNIGDRVWVRNDEGLDTPHEARGRYGTVTGHIGSQEEGTRKYLVKGRNFAEFNFCDYHIVALPVNCTIPESLKDEFRAAIGVGDPELWERLQKANEDPEFANFSITTVAFVAMWLGCEAIIAGTHGLRECDIFER</sequence>
<accession>A0A0F9GS89</accession>
<organism evidence="1">
    <name type="scientific">marine sediment metagenome</name>
    <dbReference type="NCBI Taxonomy" id="412755"/>
    <lineage>
        <taxon>unclassified sequences</taxon>
        <taxon>metagenomes</taxon>
        <taxon>ecological metagenomes</taxon>
    </lineage>
</organism>
<reference evidence="1" key="1">
    <citation type="journal article" date="2015" name="Nature">
        <title>Complex archaea that bridge the gap between prokaryotes and eukaryotes.</title>
        <authorList>
            <person name="Spang A."/>
            <person name="Saw J.H."/>
            <person name="Jorgensen S.L."/>
            <person name="Zaremba-Niedzwiedzka K."/>
            <person name="Martijn J."/>
            <person name="Lind A.E."/>
            <person name="van Eijk R."/>
            <person name="Schleper C."/>
            <person name="Guy L."/>
            <person name="Ettema T.J."/>
        </authorList>
    </citation>
    <scope>NUCLEOTIDE SEQUENCE</scope>
</reference>
<name>A0A0F9GS89_9ZZZZ</name>
<comment type="caution">
    <text evidence="1">The sequence shown here is derived from an EMBL/GenBank/DDBJ whole genome shotgun (WGS) entry which is preliminary data.</text>
</comment>
<dbReference type="AlphaFoldDB" id="A0A0F9GS89"/>
<gene>
    <name evidence="1" type="ORF">LCGC14_1792060</name>
</gene>
<dbReference type="EMBL" id="LAZR01017130">
    <property type="protein sequence ID" value="KKM01680.1"/>
    <property type="molecule type" value="Genomic_DNA"/>
</dbReference>
<proteinExistence type="predicted"/>
<protein>
    <submittedName>
        <fullName evidence="1">Uncharacterized protein</fullName>
    </submittedName>
</protein>
<evidence type="ECO:0000313" key="1">
    <source>
        <dbReference type="EMBL" id="KKM01680.1"/>
    </source>
</evidence>